<dbReference type="EMBL" id="ML119126">
    <property type="protein sequence ID" value="RPB12872.1"/>
    <property type="molecule type" value="Genomic_DNA"/>
</dbReference>
<accession>A0A3N4KUC0</accession>
<dbReference type="GO" id="GO:0006270">
    <property type="term" value="P:DNA replication initiation"/>
    <property type="evidence" value="ECO:0007669"/>
    <property type="project" value="TreeGrafter"/>
</dbReference>
<name>A0A3N4KUC0_9PEZI</name>
<evidence type="ECO:0000256" key="5">
    <source>
        <dbReference type="SAM" id="MobiDB-lite"/>
    </source>
</evidence>
<dbReference type="OrthoDB" id="1926878at2759"/>
<dbReference type="InterPro" id="IPR003593">
    <property type="entry name" value="AAA+_ATPase"/>
</dbReference>
<evidence type="ECO:0000313" key="8">
    <source>
        <dbReference type="Proteomes" id="UP000277580"/>
    </source>
</evidence>
<dbReference type="PANTHER" id="PTHR10763">
    <property type="entry name" value="CELL DIVISION CONTROL PROTEIN 6-RELATED"/>
    <property type="match status" value="1"/>
</dbReference>
<comment type="similarity">
    <text evidence="1">Belongs to the CDC6/cdc18 family.</text>
</comment>
<dbReference type="Pfam" id="PF22606">
    <property type="entry name" value="Cdc6-ORC-like_ATPase_lid"/>
    <property type="match status" value="1"/>
</dbReference>
<dbReference type="AlphaFoldDB" id="A0A3N4KUC0"/>
<organism evidence="7 8">
    <name type="scientific">Morchella conica CCBAS932</name>
    <dbReference type="NCBI Taxonomy" id="1392247"/>
    <lineage>
        <taxon>Eukaryota</taxon>
        <taxon>Fungi</taxon>
        <taxon>Dikarya</taxon>
        <taxon>Ascomycota</taxon>
        <taxon>Pezizomycotina</taxon>
        <taxon>Pezizomycetes</taxon>
        <taxon>Pezizales</taxon>
        <taxon>Morchellaceae</taxon>
        <taxon>Morchella</taxon>
    </lineage>
</organism>
<dbReference type="GO" id="GO:0051301">
    <property type="term" value="P:cell division"/>
    <property type="evidence" value="ECO:0007669"/>
    <property type="project" value="UniProtKB-KW"/>
</dbReference>
<dbReference type="InterPro" id="IPR015163">
    <property type="entry name" value="Cdc6_C"/>
</dbReference>
<dbReference type="InterPro" id="IPR050311">
    <property type="entry name" value="ORC1/CDC6"/>
</dbReference>
<dbReference type="Gene3D" id="3.40.50.300">
    <property type="entry name" value="P-loop containing nucleotide triphosphate hydrolases"/>
    <property type="match status" value="1"/>
</dbReference>
<keyword evidence="2 7" id="KW-0132">Cell division</keyword>
<dbReference type="InterPro" id="IPR036388">
    <property type="entry name" value="WH-like_DNA-bd_sf"/>
</dbReference>
<dbReference type="SUPFAM" id="SSF52540">
    <property type="entry name" value="P-loop containing nucleoside triphosphate hydrolases"/>
    <property type="match status" value="1"/>
</dbReference>
<dbReference type="InterPro" id="IPR054425">
    <property type="entry name" value="Cdc6_ORC1-like_ATPase_lid"/>
</dbReference>
<dbReference type="InterPro" id="IPR027417">
    <property type="entry name" value="P-loop_NTPase"/>
</dbReference>
<dbReference type="GO" id="GO:0033314">
    <property type="term" value="P:mitotic DNA replication checkpoint signaling"/>
    <property type="evidence" value="ECO:0007669"/>
    <property type="project" value="TreeGrafter"/>
</dbReference>
<keyword evidence="3" id="KW-0235">DNA replication</keyword>
<feature type="compositionally biased region" description="Basic residues" evidence="5">
    <location>
        <begin position="116"/>
        <end position="126"/>
    </location>
</feature>
<proteinExistence type="inferred from homology"/>
<evidence type="ECO:0000256" key="2">
    <source>
        <dbReference type="ARBA" id="ARBA00022618"/>
    </source>
</evidence>
<dbReference type="Pfam" id="PF09079">
    <property type="entry name" value="WHD_Cdc6"/>
    <property type="match status" value="1"/>
</dbReference>
<dbReference type="GO" id="GO:0003688">
    <property type="term" value="F:DNA replication origin binding"/>
    <property type="evidence" value="ECO:0007669"/>
    <property type="project" value="TreeGrafter"/>
</dbReference>
<feature type="domain" description="AAA+ ATPase" evidence="6">
    <location>
        <begin position="198"/>
        <end position="345"/>
    </location>
</feature>
<sequence>MSVLGKRARPTSPSFAVVVDSPIRTKLPARKNTSSKKERKTVKIHDDDDDFEDTIHVAIPRIDDSIPRTPKKLRRDLLEAQVTPSSRGVLSPTVFRGVEALSMSIDSKNLSSPSTPRHKHSVKKPITPRHRVSAIGKPLTPRSGKLFGTPTKAAMTPTIMTTAKVLFSRSGEPGRLVGRDEEKRKLAAFLEPRLEACSGGCLYVSGPPGCGKSALLTEVMGDLGADKAVNVKRAYVNCMTMQSPTSIYVKLLEEFYKGEELSSPTGMAELEALFIPKKSLKKQPGEVFVVVLDEIDHLLTKDQEVLYSIFEWSLVRSSRLILLGIANALDLTDRFLPRLKARNLTPQLLPFLPYTAEQIASVITNRLRSLLPNGTSTPGDFVPFMHPAAIQLASRKVAAATGDLRKAFDLCRRAVELVESETRAKEIQQKQLETVCELENENRLSNEQHRNGVTSLGGPRVPLVEALSLNTPRKLSSTAPPAALTSLTIQTAPRVMLSHIAKVSAASFGGSTISRVKTLNLQQKAVLCVLVTAEKTRGSVTVRQLFEAYAAVCKRERLLHPLTNTEFRDVVNSLDVAGVVSAVGGGAVGGTPSKKKKAGIAEECRIGACVREMDLLTAVADVGPILTRLFDA</sequence>
<dbReference type="InterPro" id="IPR036390">
    <property type="entry name" value="WH_DNA-bd_sf"/>
</dbReference>
<dbReference type="Gene3D" id="1.10.10.10">
    <property type="entry name" value="Winged helix-like DNA-binding domain superfamily/Winged helix DNA-binding domain"/>
    <property type="match status" value="1"/>
</dbReference>
<dbReference type="InterPro" id="IPR041664">
    <property type="entry name" value="AAA_16"/>
</dbReference>
<protein>
    <submittedName>
        <fullName evidence="7">Cell division control protein Cdc6</fullName>
    </submittedName>
</protein>
<dbReference type="GO" id="GO:0005634">
    <property type="term" value="C:nucleus"/>
    <property type="evidence" value="ECO:0007669"/>
    <property type="project" value="TreeGrafter"/>
</dbReference>
<evidence type="ECO:0000256" key="3">
    <source>
        <dbReference type="ARBA" id="ARBA00022705"/>
    </source>
</evidence>
<dbReference type="STRING" id="1392247.A0A3N4KUC0"/>
<dbReference type="PANTHER" id="PTHR10763:SF26">
    <property type="entry name" value="CELL DIVISION CONTROL PROTEIN 6 HOMOLOG"/>
    <property type="match status" value="1"/>
</dbReference>
<evidence type="ECO:0000256" key="4">
    <source>
        <dbReference type="ARBA" id="ARBA00023306"/>
    </source>
</evidence>
<dbReference type="Gene3D" id="1.10.8.60">
    <property type="match status" value="1"/>
</dbReference>
<dbReference type="SUPFAM" id="SSF46785">
    <property type="entry name" value="Winged helix' DNA-binding domain"/>
    <property type="match status" value="1"/>
</dbReference>
<dbReference type="Proteomes" id="UP000277580">
    <property type="component" value="Unassembled WGS sequence"/>
</dbReference>
<dbReference type="Pfam" id="PF13191">
    <property type="entry name" value="AAA_16"/>
    <property type="match status" value="1"/>
</dbReference>
<feature type="region of interest" description="Disordered" evidence="5">
    <location>
        <begin position="107"/>
        <end position="126"/>
    </location>
</feature>
<dbReference type="InParanoid" id="A0A3N4KUC0"/>
<evidence type="ECO:0000259" key="6">
    <source>
        <dbReference type="SMART" id="SM00382"/>
    </source>
</evidence>
<keyword evidence="4" id="KW-0131">Cell cycle</keyword>
<evidence type="ECO:0000256" key="1">
    <source>
        <dbReference type="ARBA" id="ARBA00006184"/>
    </source>
</evidence>
<gene>
    <name evidence="7" type="ORF">P167DRAFT_564991</name>
</gene>
<dbReference type="FunCoup" id="A0A3N4KUC0">
    <property type="interactions" value="1038"/>
</dbReference>
<dbReference type="FunFam" id="3.40.50.300:FF:000547">
    <property type="entry name" value="Cell division control protein"/>
    <property type="match status" value="1"/>
</dbReference>
<dbReference type="SMART" id="SM00382">
    <property type="entry name" value="AAA"/>
    <property type="match status" value="1"/>
</dbReference>
<dbReference type="CDD" id="cd00009">
    <property type="entry name" value="AAA"/>
    <property type="match status" value="1"/>
</dbReference>
<evidence type="ECO:0000313" key="7">
    <source>
        <dbReference type="EMBL" id="RPB12872.1"/>
    </source>
</evidence>
<reference evidence="7 8" key="1">
    <citation type="journal article" date="2018" name="Nat. Ecol. Evol.">
        <title>Pezizomycetes genomes reveal the molecular basis of ectomycorrhizal truffle lifestyle.</title>
        <authorList>
            <person name="Murat C."/>
            <person name="Payen T."/>
            <person name="Noel B."/>
            <person name="Kuo A."/>
            <person name="Morin E."/>
            <person name="Chen J."/>
            <person name="Kohler A."/>
            <person name="Krizsan K."/>
            <person name="Balestrini R."/>
            <person name="Da Silva C."/>
            <person name="Montanini B."/>
            <person name="Hainaut M."/>
            <person name="Levati E."/>
            <person name="Barry K.W."/>
            <person name="Belfiori B."/>
            <person name="Cichocki N."/>
            <person name="Clum A."/>
            <person name="Dockter R.B."/>
            <person name="Fauchery L."/>
            <person name="Guy J."/>
            <person name="Iotti M."/>
            <person name="Le Tacon F."/>
            <person name="Lindquist E.A."/>
            <person name="Lipzen A."/>
            <person name="Malagnac F."/>
            <person name="Mello A."/>
            <person name="Molinier V."/>
            <person name="Miyauchi S."/>
            <person name="Poulain J."/>
            <person name="Riccioni C."/>
            <person name="Rubini A."/>
            <person name="Sitrit Y."/>
            <person name="Splivallo R."/>
            <person name="Traeger S."/>
            <person name="Wang M."/>
            <person name="Zifcakova L."/>
            <person name="Wipf D."/>
            <person name="Zambonelli A."/>
            <person name="Paolocci F."/>
            <person name="Nowrousian M."/>
            <person name="Ottonello S."/>
            <person name="Baldrian P."/>
            <person name="Spatafora J.W."/>
            <person name="Henrissat B."/>
            <person name="Nagy L.G."/>
            <person name="Aury J.M."/>
            <person name="Wincker P."/>
            <person name="Grigoriev I.V."/>
            <person name="Bonfante P."/>
            <person name="Martin F.M."/>
        </authorList>
    </citation>
    <scope>NUCLEOTIDE SEQUENCE [LARGE SCALE GENOMIC DNA]</scope>
    <source>
        <strain evidence="7 8">CCBAS932</strain>
    </source>
</reference>
<keyword evidence="8" id="KW-1185">Reference proteome</keyword>